<reference evidence="10 11" key="1">
    <citation type="journal article" date="2016" name="Genome Biol. Evol.">
        <title>Divergent and convergent evolution of fungal pathogenicity.</title>
        <authorList>
            <person name="Shang Y."/>
            <person name="Xiao G."/>
            <person name="Zheng P."/>
            <person name="Cen K."/>
            <person name="Zhan S."/>
            <person name="Wang C."/>
        </authorList>
    </citation>
    <scope>NUCLEOTIDE SEQUENCE [LARGE SCALE GENOMIC DNA]</scope>
    <source>
        <strain evidence="10 11">RCEF 264</strain>
    </source>
</reference>
<dbReference type="PROSITE" id="PS00108">
    <property type="entry name" value="PROTEIN_KINASE_ST"/>
    <property type="match status" value="1"/>
</dbReference>
<name>A0A167W4Z4_9HYPO</name>
<feature type="region of interest" description="Disordered" evidence="8">
    <location>
        <begin position="600"/>
        <end position="654"/>
    </location>
</feature>
<keyword evidence="4 10" id="KW-0418">Kinase</keyword>
<dbReference type="SUPFAM" id="SSF56112">
    <property type="entry name" value="Protein kinase-like (PK-like)"/>
    <property type="match status" value="1"/>
</dbReference>
<keyword evidence="3" id="KW-0547">Nucleotide-binding</keyword>
<dbReference type="EMBL" id="AZHD01000005">
    <property type="protein sequence ID" value="OAA63346.1"/>
    <property type="molecule type" value="Genomic_DNA"/>
</dbReference>
<evidence type="ECO:0000256" key="7">
    <source>
        <dbReference type="ARBA" id="ARBA00048130"/>
    </source>
</evidence>
<dbReference type="Proteomes" id="UP000076874">
    <property type="component" value="Unassembled WGS sequence"/>
</dbReference>
<keyword evidence="2" id="KW-0808">Transferase</keyword>
<feature type="compositionally biased region" description="Low complexity" evidence="8">
    <location>
        <begin position="600"/>
        <end position="611"/>
    </location>
</feature>
<dbReference type="InterPro" id="IPR050538">
    <property type="entry name" value="MAP_kinase_kinase_kinase"/>
</dbReference>
<organism evidence="10 11">
    <name type="scientific">Niveomyces insectorum RCEF 264</name>
    <dbReference type="NCBI Taxonomy" id="1081102"/>
    <lineage>
        <taxon>Eukaryota</taxon>
        <taxon>Fungi</taxon>
        <taxon>Dikarya</taxon>
        <taxon>Ascomycota</taxon>
        <taxon>Pezizomycotina</taxon>
        <taxon>Sordariomycetes</taxon>
        <taxon>Hypocreomycetidae</taxon>
        <taxon>Hypocreales</taxon>
        <taxon>Cordycipitaceae</taxon>
        <taxon>Niveomyces</taxon>
    </lineage>
</organism>
<feature type="region of interest" description="Disordered" evidence="8">
    <location>
        <begin position="515"/>
        <end position="579"/>
    </location>
</feature>
<evidence type="ECO:0000256" key="6">
    <source>
        <dbReference type="ARBA" id="ARBA00047919"/>
    </source>
</evidence>
<dbReference type="EC" id="2.7.11.24" evidence="1"/>
<proteinExistence type="predicted"/>
<dbReference type="GO" id="GO:0004707">
    <property type="term" value="F:MAP kinase activity"/>
    <property type="evidence" value="ECO:0007669"/>
    <property type="project" value="UniProtKB-EC"/>
</dbReference>
<dbReference type="STRING" id="1081102.A0A167W4Z4"/>
<evidence type="ECO:0000313" key="10">
    <source>
        <dbReference type="EMBL" id="OAA63346.1"/>
    </source>
</evidence>
<gene>
    <name evidence="10" type="ORF">SPI_03509</name>
</gene>
<dbReference type="CDD" id="cd00180">
    <property type="entry name" value="PKc"/>
    <property type="match status" value="1"/>
</dbReference>
<sequence>MASRAHAHAHAHAPAHAETLFHLVPANEVARGAIDHPDNKLFVSSSKDGRLGLEVGFHVSSIARGHVIARLGRNADLILRESTSEQPMSAIHAAFEINPETQHVLLVVRSKRISSVRFSVLKPETDAEDAENEPNVASEEPKDTEMEIIGDGVVLYGQDYEIKIASYDFNLLWRKISAASKNSDALKLLAIQGYNKSLERLQYVRSRDRPTEIVGSEALSWHMTRLDTAKRPLFQDIEHLRVHMGMGNFGTVFKAVDQAQGYTFAIKVVNLDKDDNVEASRALLHREVKVMERLKHSHIIEYLGCQRFDTLAPEIFMPLREGSLSSLVKAGPETTSDNLCLMVLEQMLSALDYLANDGLIHRDVKPDNILYYKEEDGSYHFQLADFGLTRHRSLATTFCGTGYYQAPELWPQVTGIRARQSPKMDVWSLFASIVAIHSKFAGFPPATANYAAVVGALEDAASSAPTLKPMARLHPDRRASAAQMLVLLFNSRGLTTAPSRIPPLDLLDAEEVPPSVQVPPYTAPRLPARASNPPKRDTRGKTPERPLIVYPPRPPRQRTTIPSPQPLRAQGGGVVKRRAEPRATRVNAPAMAHVLAKADAATKTNTAAEADTPSKANAPAESNAPAKPPLRKQDPRAAGGSRQALPRIPGAFVD</sequence>
<dbReference type="SMART" id="SM00220">
    <property type="entry name" value="S_TKc"/>
    <property type="match status" value="1"/>
</dbReference>
<evidence type="ECO:0000256" key="1">
    <source>
        <dbReference type="ARBA" id="ARBA00012411"/>
    </source>
</evidence>
<dbReference type="GO" id="GO:0005524">
    <property type="term" value="F:ATP binding"/>
    <property type="evidence" value="ECO:0007669"/>
    <property type="project" value="UniProtKB-KW"/>
</dbReference>
<evidence type="ECO:0000313" key="11">
    <source>
        <dbReference type="Proteomes" id="UP000076874"/>
    </source>
</evidence>
<evidence type="ECO:0000256" key="5">
    <source>
        <dbReference type="ARBA" id="ARBA00022840"/>
    </source>
</evidence>
<dbReference type="Pfam" id="PF00069">
    <property type="entry name" value="Pkinase"/>
    <property type="match status" value="1"/>
</dbReference>
<dbReference type="InterPro" id="IPR000719">
    <property type="entry name" value="Prot_kinase_dom"/>
</dbReference>
<comment type="catalytic activity">
    <reaction evidence="6">
        <text>L-threonyl-[protein] + ATP = O-phospho-L-threonyl-[protein] + ADP + H(+)</text>
        <dbReference type="Rhea" id="RHEA:46608"/>
        <dbReference type="Rhea" id="RHEA-COMP:11060"/>
        <dbReference type="Rhea" id="RHEA-COMP:11605"/>
        <dbReference type="ChEBI" id="CHEBI:15378"/>
        <dbReference type="ChEBI" id="CHEBI:30013"/>
        <dbReference type="ChEBI" id="CHEBI:30616"/>
        <dbReference type="ChEBI" id="CHEBI:61977"/>
        <dbReference type="ChEBI" id="CHEBI:456216"/>
        <dbReference type="EC" id="2.7.11.24"/>
    </reaction>
    <physiologicalReaction direction="left-to-right" evidence="6">
        <dbReference type="Rhea" id="RHEA:46609"/>
    </physiologicalReaction>
</comment>
<feature type="compositionally biased region" description="Basic and acidic residues" evidence="8">
    <location>
        <begin position="534"/>
        <end position="544"/>
    </location>
</feature>
<dbReference type="PANTHER" id="PTHR48016:SF47">
    <property type="entry name" value="PROTEIN KINASE DOMAIN-CONTAINING PROTEIN"/>
    <property type="match status" value="1"/>
</dbReference>
<comment type="caution">
    <text evidence="10">The sequence shown here is derived from an EMBL/GenBank/DDBJ whole genome shotgun (WGS) entry which is preliminary data.</text>
</comment>
<evidence type="ECO:0000259" key="9">
    <source>
        <dbReference type="PROSITE" id="PS50011"/>
    </source>
</evidence>
<dbReference type="PANTHER" id="PTHR48016">
    <property type="entry name" value="MAP KINASE KINASE KINASE SSK2-RELATED-RELATED"/>
    <property type="match status" value="1"/>
</dbReference>
<dbReference type="PROSITE" id="PS50011">
    <property type="entry name" value="PROTEIN_KINASE_DOM"/>
    <property type="match status" value="1"/>
</dbReference>
<protein>
    <recommendedName>
        <fullName evidence="1">mitogen-activated protein kinase</fullName>
        <ecNumber evidence="1">2.7.11.24</ecNumber>
    </recommendedName>
</protein>
<dbReference type="InterPro" id="IPR008271">
    <property type="entry name" value="Ser/Thr_kinase_AS"/>
</dbReference>
<dbReference type="InterPro" id="IPR011009">
    <property type="entry name" value="Kinase-like_dom_sf"/>
</dbReference>
<keyword evidence="11" id="KW-1185">Reference proteome</keyword>
<accession>A0A167W4Z4</accession>
<dbReference type="OrthoDB" id="4062651at2759"/>
<feature type="domain" description="Protein kinase" evidence="9">
    <location>
        <begin position="238"/>
        <end position="490"/>
    </location>
</feature>
<comment type="catalytic activity">
    <reaction evidence="7">
        <text>L-seryl-[protein] + ATP = O-phospho-L-seryl-[protein] + ADP + H(+)</text>
        <dbReference type="Rhea" id="RHEA:17989"/>
        <dbReference type="Rhea" id="RHEA-COMP:9863"/>
        <dbReference type="Rhea" id="RHEA-COMP:11604"/>
        <dbReference type="ChEBI" id="CHEBI:15378"/>
        <dbReference type="ChEBI" id="CHEBI:29999"/>
        <dbReference type="ChEBI" id="CHEBI:30616"/>
        <dbReference type="ChEBI" id="CHEBI:83421"/>
        <dbReference type="ChEBI" id="CHEBI:456216"/>
        <dbReference type="EC" id="2.7.11.24"/>
    </reaction>
    <physiologicalReaction direction="left-to-right" evidence="7">
        <dbReference type="Rhea" id="RHEA:17990"/>
    </physiologicalReaction>
</comment>
<evidence type="ECO:0000256" key="8">
    <source>
        <dbReference type="SAM" id="MobiDB-lite"/>
    </source>
</evidence>
<evidence type="ECO:0000256" key="4">
    <source>
        <dbReference type="ARBA" id="ARBA00022777"/>
    </source>
</evidence>
<dbReference type="AlphaFoldDB" id="A0A167W4Z4"/>
<keyword evidence="5" id="KW-0067">ATP-binding</keyword>
<evidence type="ECO:0000256" key="3">
    <source>
        <dbReference type="ARBA" id="ARBA00022741"/>
    </source>
</evidence>
<dbReference type="Gene3D" id="1.10.510.10">
    <property type="entry name" value="Transferase(Phosphotransferase) domain 1"/>
    <property type="match status" value="1"/>
</dbReference>
<evidence type="ECO:0000256" key="2">
    <source>
        <dbReference type="ARBA" id="ARBA00022679"/>
    </source>
</evidence>